<evidence type="ECO:0000313" key="2">
    <source>
        <dbReference type="Proteomes" id="UP000002350"/>
    </source>
</evidence>
<proteinExistence type="predicted"/>
<protein>
    <submittedName>
        <fullName evidence="1">Uncharacterized protein</fullName>
    </submittedName>
</protein>
<dbReference type="KEGG" id="svo:SVI_0672"/>
<organism evidence="1 2">
    <name type="scientific">Shewanella violacea (strain JCM 10179 / CIP 106290 / LMG 19151 / DSS12)</name>
    <dbReference type="NCBI Taxonomy" id="637905"/>
    <lineage>
        <taxon>Bacteria</taxon>
        <taxon>Pseudomonadati</taxon>
        <taxon>Pseudomonadota</taxon>
        <taxon>Gammaproteobacteria</taxon>
        <taxon>Alteromonadales</taxon>
        <taxon>Shewanellaceae</taxon>
        <taxon>Shewanella</taxon>
    </lineage>
</organism>
<keyword evidence="2" id="KW-1185">Reference proteome</keyword>
<accession>D4ZG44</accession>
<dbReference type="EMBL" id="AP011177">
    <property type="protein sequence ID" value="BAJ00643.1"/>
    <property type="molecule type" value="Genomic_DNA"/>
</dbReference>
<dbReference type="HOGENOM" id="CLU_2865364_0_0_6"/>
<name>D4ZG44_SHEVD</name>
<evidence type="ECO:0000313" key="1">
    <source>
        <dbReference type="EMBL" id="BAJ00643.1"/>
    </source>
</evidence>
<dbReference type="AlphaFoldDB" id="D4ZG44"/>
<sequence length="64" mass="7172">MLNWLLGKDTVVNMSLAALRFQTMSMFNGQFGIPASRSESITSRYLTLKSKLLAAYTLVDLQDN</sequence>
<dbReference type="Proteomes" id="UP000002350">
    <property type="component" value="Chromosome"/>
</dbReference>
<reference evidence="2" key="1">
    <citation type="journal article" date="2010" name="Mol. Biosyst.">
        <title>Complete genome sequence and comparative analysis of Shewanella violacea, a psychrophilic and piezophilic bacterium from deep sea floor sediments.</title>
        <authorList>
            <person name="Aono E."/>
            <person name="Baba T."/>
            <person name="Ara T."/>
            <person name="Nishi T."/>
            <person name="Nakamichi T."/>
            <person name="Inamoto E."/>
            <person name="Toyonaga H."/>
            <person name="Hasegawa M."/>
            <person name="Takai Y."/>
            <person name="Okumura Y."/>
            <person name="Baba M."/>
            <person name="Tomita M."/>
            <person name="Kato C."/>
            <person name="Oshima T."/>
            <person name="Nakasone K."/>
            <person name="Mori H."/>
        </authorList>
    </citation>
    <scope>NUCLEOTIDE SEQUENCE [LARGE SCALE GENOMIC DNA]</scope>
    <source>
        <strain evidence="2">JCM 10179 / CIP 106290 / LMG 19151 / DSS12</strain>
    </source>
</reference>
<gene>
    <name evidence="1" type="ordered locus">SVI_0672</name>
</gene>